<dbReference type="InterPro" id="IPR037026">
    <property type="entry name" value="Vgr_OB-fold_dom_sf"/>
</dbReference>
<dbReference type="NCBIfam" id="TIGR01646">
    <property type="entry name" value="vgr_GE"/>
    <property type="match status" value="1"/>
</dbReference>
<dbReference type="EMBL" id="JACGXS010000001">
    <property type="protein sequence ID" value="MBA8680756.1"/>
    <property type="molecule type" value="Genomic_DNA"/>
</dbReference>
<reference evidence="5 6" key="1">
    <citation type="submission" date="2020-08" db="EMBL/GenBank/DDBJ databases">
        <title>Stenotrophomonas tumulicola JCM 30961.</title>
        <authorList>
            <person name="Deng Y."/>
        </authorList>
    </citation>
    <scope>NUCLEOTIDE SEQUENCE [LARGE SCALE GENOMIC DNA]</scope>
    <source>
        <strain evidence="5 6">JCM 30961</strain>
    </source>
</reference>
<evidence type="ECO:0000256" key="1">
    <source>
        <dbReference type="ARBA" id="ARBA00005558"/>
    </source>
</evidence>
<dbReference type="Pfam" id="PF04717">
    <property type="entry name" value="Phage_base_V"/>
    <property type="match status" value="1"/>
</dbReference>
<feature type="domain" description="DUF2345" evidence="3">
    <location>
        <begin position="742"/>
        <end position="898"/>
    </location>
</feature>
<evidence type="ECO:0000313" key="5">
    <source>
        <dbReference type="EMBL" id="MBA8680756.1"/>
    </source>
</evidence>
<gene>
    <name evidence="5" type="ORF">H4O11_02915</name>
</gene>
<dbReference type="SUPFAM" id="SSF69279">
    <property type="entry name" value="Phage tail proteins"/>
    <property type="match status" value="2"/>
</dbReference>
<evidence type="ECO:0000259" key="2">
    <source>
        <dbReference type="Pfam" id="PF04717"/>
    </source>
</evidence>
<sequence>MDAHVTLQAALAGFTDGSRQHRLALPGSPSVVVERWQGREALSQGFDYWVDVLSTDASLAFEDWLAQPAQLQVRAADGSQLVRSGLINEAELLGSDGGLARYRVRLVGWSWWLSQGRHSRVFQDRSVSEIVEAVFAGYAPQASWRWSEEAGDFLAQARPRGYCVQYRESDMAFVDRLLAEEGIGWRMEACEEAPAGHRMVLFSDSSLQARDASGSVRYHRADATEASDSLQLLGRRRRLGASRLAVLSSSYAHMQATTAQLPLNGGGGQSQREVYDPVGEYAFASAAEAERYAGLMAQAQEAGLSPWEGEGSVRSFQAGHWFAVTQWPHGAAPELLLTTLTHAAVNNLPLDARKAAQDLLGEVDAPLPVSESLWARAEAVGYANRFSAVERTQPWRPVLADETGARFNPRPTAPGYQSARVVGPDAALSAAGSQEVHADAQGRIRVKFHFQEGAEGAASQDSTWLRVAQRYAGPGVGSQFLPRIGQEVLVGFLGGDIDRPVVLGALYNGRGEAGVAATPGGRSATSDTSLYAQAGDGKPSAQANLAGGHAPAWHAGGGGEDGHRHTGALWGVQSKEWGGSGHSRLVFDDSDQQLRVQLATTQAHSQLTLGHLLHQADNHRGSFRGEGFELRSDAWGAIRGQRGLWLSSYGHPGSAPAGVATQPVALLKQVQGLGKTFSQAAGTHVTTRLAAHEGVQQANASRLVADQAPLQALLTSASTVVPGTDFEQAQGAAGERSAAPGQDKVPHSGDALLGVAAPAGIGMVAGQGLSWSVGETLTLASGQHSEAAVAGNARLHSGQSIGLLAAAMEGGQGEAHSLSVVSGEGALDIQAQNDAIRVQSQGALKMVSATAALEMAAGKTIKLTTAGGASITIEGGNISVACPGSITVHASKKSFVGPVQEGYALPQFPRSSCKSCILDAMRQGTPGVLV</sequence>
<dbReference type="Pfam" id="PF10106">
    <property type="entry name" value="DUF2345"/>
    <property type="match status" value="1"/>
</dbReference>
<dbReference type="AlphaFoldDB" id="A0A7W3FJM5"/>
<feature type="domain" description="Gp5/Type VI secretion system Vgr protein OB-fold" evidence="2">
    <location>
        <begin position="438"/>
        <end position="507"/>
    </location>
</feature>
<comment type="similarity">
    <text evidence="1">Belongs to the VgrG protein family.</text>
</comment>
<dbReference type="InterPro" id="IPR006533">
    <property type="entry name" value="T6SS_Vgr_RhsGE"/>
</dbReference>
<dbReference type="InterPro" id="IPR017847">
    <property type="entry name" value="T6SS_RhsGE_Vgr_subset"/>
</dbReference>
<protein>
    <submittedName>
        <fullName evidence="5">Type VI secretion system tip protein VgrG</fullName>
    </submittedName>
</protein>
<evidence type="ECO:0000259" key="3">
    <source>
        <dbReference type="Pfam" id="PF10106"/>
    </source>
</evidence>
<dbReference type="InterPro" id="IPR028244">
    <property type="entry name" value="T6SS_Rhs_Vgr_dom"/>
</dbReference>
<evidence type="ECO:0000313" key="6">
    <source>
        <dbReference type="Proteomes" id="UP000547058"/>
    </source>
</evidence>
<dbReference type="NCBIfam" id="TIGR03361">
    <property type="entry name" value="VI_Rhs_Vgr"/>
    <property type="match status" value="1"/>
</dbReference>
<name>A0A7W3FJM5_9GAMM</name>
<evidence type="ECO:0000259" key="4">
    <source>
        <dbReference type="Pfam" id="PF13296"/>
    </source>
</evidence>
<dbReference type="Gene3D" id="4.10.220.110">
    <property type="match status" value="1"/>
</dbReference>
<dbReference type="Gene3D" id="3.55.50.10">
    <property type="entry name" value="Baseplate protein-like domains"/>
    <property type="match status" value="1"/>
</dbReference>
<feature type="domain" description="Putative type VI secretion system Rhs element associated Vgr" evidence="4">
    <location>
        <begin position="575"/>
        <end position="681"/>
    </location>
</feature>
<dbReference type="RefSeq" id="WP_182337921.1">
    <property type="nucleotide sequence ID" value="NZ_JACGXS010000001.1"/>
</dbReference>
<dbReference type="Proteomes" id="UP000547058">
    <property type="component" value="Unassembled WGS sequence"/>
</dbReference>
<dbReference type="Gene3D" id="2.30.110.50">
    <property type="match status" value="1"/>
</dbReference>
<accession>A0A7W3FJM5</accession>
<dbReference type="Pfam" id="PF05954">
    <property type="entry name" value="Phage_GPD"/>
    <property type="match status" value="1"/>
</dbReference>
<comment type="caution">
    <text evidence="5">The sequence shown here is derived from an EMBL/GenBank/DDBJ whole genome shotgun (WGS) entry which is preliminary data.</text>
</comment>
<dbReference type="Pfam" id="PF13296">
    <property type="entry name" value="T6SS_Vgr"/>
    <property type="match status" value="1"/>
</dbReference>
<dbReference type="InterPro" id="IPR018769">
    <property type="entry name" value="VgrG2_DUF2345"/>
</dbReference>
<dbReference type="SUPFAM" id="SSF69255">
    <property type="entry name" value="gp5 N-terminal domain-like"/>
    <property type="match status" value="1"/>
</dbReference>
<organism evidence="5 6">
    <name type="scientific">Stenotrophomonas tumulicola</name>
    <dbReference type="NCBI Taxonomy" id="1685415"/>
    <lineage>
        <taxon>Bacteria</taxon>
        <taxon>Pseudomonadati</taxon>
        <taxon>Pseudomonadota</taxon>
        <taxon>Gammaproteobacteria</taxon>
        <taxon>Lysobacterales</taxon>
        <taxon>Lysobacteraceae</taxon>
        <taxon>Stenotrophomonas</taxon>
    </lineage>
</organism>
<dbReference type="InterPro" id="IPR006531">
    <property type="entry name" value="Gp5/Vgr_OB"/>
</dbReference>
<proteinExistence type="inferred from homology"/>
<keyword evidence="6" id="KW-1185">Reference proteome</keyword>
<dbReference type="Gene3D" id="2.40.50.230">
    <property type="entry name" value="Gp5 N-terminal domain"/>
    <property type="match status" value="1"/>
</dbReference>